<name>A0A848B0W0_9BACT</name>
<gene>
    <name evidence="2" type="ORF">HF882_09265</name>
</gene>
<dbReference type="Proteomes" id="UP000576225">
    <property type="component" value="Unassembled WGS sequence"/>
</dbReference>
<dbReference type="InterPro" id="IPR010502">
    <property type="entry name" value="Carb-bd_dom_fam9"/>
</dbReference>
<reference evidence="2 3" key="1">
    <citation type="submission" date="2020-04" db="EMBL/GenBank/DDBJ databases">
        <authorList>
            <person name="Hitch T.C.A."/>
            <person name="Wylensek D."/>
            <person name="Clavel T."/>
        </authorList>
    </citation>
    <scope>NUCLEOTIDE SEQUENCE [LARGE SCALE GENOMIC DNA]</scope>
    <source>
        <strain evidence="2 3">COR2-253-APC-1A</strain>
    </source>
</reference>
<sequence>MTYPVVHVKQPPKLRSPFDAPEWRAAPAGKVDRFHARSSAHHPATQFRLLYSDDALYLKFHVSDRYVLARRTHPHDFVCNDSCVEFLVAPESGDGYLNFEMNCIGTLLSYHIRDWHRIPCGFVDYERLSPELFRSVQLETTFHDVIQEEIASPVEYEVALRIPFALFQETTNVPPPRPGTRWHGNFFKCADKSSRPHWASWQPIGEELNFHQPHYFGELLFQ</sequence>
<feature type="domain" description="Carbohydrate-binding" evidence="1">
    <location>
        <begin position="30"/>
        <end position="221"/>
    </location>
</feature>
<dbReference type="SUPFAM" id="SSF49344">
    <property type="entry name" value="CBD9-like"/>
    <property type="match status" value="1"/>
</dbReference>
<accession>A0A848B0W0</accession>
<evidence type="ECO:0000313" key="2">
    <source>
        <dbReference type="EMBL" id="NMD86772.1"/>
    </source>
</evidence>
<protein>
    <recommendedName>
        <fullName evidence="1">Carbohydrate-binding domain-containing protein</fullName>
    </recommendedName>
</protein>
<dbReference type="AlphaFoldDB" id="A0A848B0W0"/>
<dbReference type="GO" id="GO:0016052">
    <property type="term" value="P:carbohydrate catabolic process"/>
    <property type="evidence" value="ECO:0007669"/>
    <property type="project" value="InterPro"/>
</dbReference>
<dbReference type="CDD" id="cd09620">
    <property type="entry name" value="CBM9_like_3"/>
    <property type="match status" value="1"/>
</dbReference>
<dbReference type="Pfam" id="PF16011">
    <property type="entry name" value="CBM9_2"/>
    <property type="match status" value="1"/>
</dbReference>
<dbReference type="EMBL" id="JABAEW010000014">
    <property type="protein sequence ID" value="NMD86772.1"/>
    <property type="molecule type" value="Genomic_DNA"/>
</dbReference>
<dbReference type="GO" id="GO:0030246">
    <property type="term" value="F:carbohydrate binding"/>
    <property type="evidence" value="ECO:0007669"/>
    <property type="project" value="InterPro"/>
</dbReference>
<dbReference type="RefSeq" id="WP_168962396.1">
    <property type="nucleotide sequence ID" value="NZ_JABAEW010000014.1"/>
</dbReference>
<evidence type="ECO:0000259" key="1">
    <source>
        <dbReference type="Pfam" id="PF16011"/>
    </source>
</evidence>
<dbReference type="GO" id="GO:0004553">
    <property type="term" value="F:hydrolase activity, hydrolyzing O-glycosyl compounds"/>
    <property type="evidence" value="ECO:0007669"/>
    <property type="project" value="InterPro"/>
</dbReference>
<comment type="caution">
    <text evidence="2">The sequence shown here is derived from an EMBL/GenBank/DDBJ whole genome shotgun (WGS) entry which is preliminary data.</text>
</comment>
<dbReference type="Gene3D" id="2.60.40.1190">
    <property type="match status" value="1"/>
</dbReference>
<organism evidence="2 3">
    <name type="scientific">Victivallis vadensis</name>
    <dbReference type="NCBI Taxonomy" id="172901"/>
    <lineage>
        <taxon>Bacteria</taxon>
        <taxon>Pseudomonadati</taxon>
        <taxon>Lentisphaerota</taxon>
        <taxon>Lentisphaeria</taxon>
        <taxon>Victivallales</taxon>
        <taxon>Victivallaceae</taxon>
        <taxon>Victivallis</taxon>
    </lineage>
</organism>
<evidence type="ECO:0000313" key="3">
    <source>
        <dbReference type="Proteomes" id="UP000576225"/>
    </source>
</evidence>
<proteinExistence type="predicted"/>